<name>A0A8J1Y0F7_OWEFU</name>
<dbReference type="Pfam" id="PF20478">
    <property type="entry name" value="P2RX7_C"/>
    <property type="match status" value="1"/>
</dbReference>
<reference evidence="2" key="1">
    <citation type="submission" date="2022-03" db="EMBL/GenBank/DDBJ databases">
        <authorList>
            <person name="Martin C."/>
        </authorList>
    </citation>
    <scope>NUCLEOTIDE SEQUENCE</scope>
</reference>
<feature type="region of interest" description="Disordered" evidence="1">
    <location>
        <begin position="1"/>
        <end position="94"/>
    </location>
</feature>
<keyword evidence="3" id="KW-1185">Reference proteome</keyword>
<comment type="caution">
    <text evidence="2">The sequence shown here is derived from an EMBL/GenBank/DDBJ whole genome shotgun (WGS) entry which is preliminary data.</text>
</comment>
<dbReference type="OrthoDB" id="6019874at2759"/>
<feature type="compositionally biased region" description="Basic residues" evidence="1">
    <location>
        <begin position="78"/>
        <end position="88"/>
    </location>
</feature>
<proteinExistence type="predicted"/>
<organism evidence="2 3">
    <name type="scientific">Owenia fusiformis</name>
    <name type="common">Polychaete worm</name>
    <dbReference type="NCBI Taxonomy" id="6347"/>
    <lineage>
        <taxon>Eukaryota</taxon>
        <taxon>Metazoa</taxon>
        <taxon>Spiralia</taxon>
        <taxon>Lophotrochozoa</taxon>
        <taxon>Annelida</taxon>
        <taxon>Polychaeta</taxon>
        <taxon>Sedentaria</taxon>
        <taxon>Canalipalpata</taxon>
        <taxon>Sabellida</taxon>
        <taxon>Oweniida</taxon>
        <taxon>Oweniidae</taxon>
        <taxon>Owenia</taxon>
    </lineage>
</organism>
<dbReference type="PANTHER" id="PTHR36981">
    <property type="entry name" value="ZGC:195170"/>
    <property type="match status" value="1"/>
</dbReference>
<gene>
    <name evidence="2" type="ORF">OFUS_LOCUS7454</name>
</gene>
<dbReference type="Proteomes" id="UP000749559">
    <property type="component" value="Unassembled WGS sequence"/>
</dbReference>
<feature type="compositionally biased region" description="Basic and acidic residues" evidence="1">
    <location>
        <begin position="1"/>
        <end position="10"/>
    </location>
</feature>
<evidence type="ECO:0000256" key="1">
    <source>
        <dbReference type="SAM" id="MobiDB-lite"/>
    </source>
</evidence>
<dbReference type="InterPro" id="IPR046815">
    <property type="entry name" value="P2RX7_C"/>
</dbReference>
<feature type="compositionally biased region" description="Basic residues" evidence="1">
    <location>
        <begin position="45"/>
        <end position="55"/>
    </location>
</feature>
<dbReference type="PANTHER" id="PTHR36981:SF3">
    <property type="entry name" value="UBIQUITIN-LIKE PROTEASE FAMILY PROFILE DOMAIN-CONTAINING PROTEIN"/>
    <property type="match status" value="1"/>
</dbReference>
<dbReference type="EMBL" id="CAIIXF020000004">
    <property type="protein sequence ID" value="CAH1780813.1"/>
    <property type="molecule type" value="Genomic_DNA"/>
</dbReference>
<sequence>MQTNMDEKFGELSTSTPESSDHDIGALQRPKKRKAKSRGSGDHARGRRSIPRGRGRGASTDRGGARGVAQRGSAGIRGRGRGRGRRGRGAMSMTAESVDLWSKMKERRIERVQEAIDSLPEDEVRELLRQTAIQHPGVFHSVVAAASASKDPQPPSPRPEDTDIPWWCICTRCRWMTPPPHPTPAEENELDPNDVCCHMPPDDCLSIMPEFEAYCLDDMAVHMNMLYRSDAFGLNATTQVDLMKSKRHAAYRLFVLWRHGMLTQKDRRVVPSCCCLRIRSKFPDVTGHYTGFKAGTMF</sequence>
<protein>
    <submittedName>
        <fullName evidence="2">Uncharacterized protein</fullName>
    </submittedName>
</protein>
<dbReference type="AlphaFoldDB" id="A0A8J1Y0F7"/>
<accession>A0A8J1Y0F7</accession>
<evidence type="ECO:0000313" key="3">
    <source>
        <dbReference type="Proteomes" id="UP000749559"/>
    </source>
</evidence>
<evidence type="ECO:0000313" key="2">
    <source>
        <dbReference type="EMBL" id="CAH1780813.1"/>
    </source>
</evidence>